<sequence>MQARMTNPAFVLPDGMKGIGAIFKAVNAGGISHELQEVVGLRISQINGCSACVHAHHANLVKAGASAERIAAVAAWREAPFFDDAERAALALAEAATRLADRSGEAVDDPLWDQVADHYDEKQIAALIMLIGVTNMFNRLNASIKEPAGTSWN</sequence>
<dbReference type="SUPFAM" id="SSF69118">
    <property type="entry name" value="AhpD-like"/>
    <property type="match status" value="1"/>
</dbReference>
<name>A0ABW3EP91_9ACTN</name>
<dbReference type="PANTHER" id="PTHR34846:SF7">
    <property type="entry name" value="BLL7811 PROTEIN"/>
    <property type="match status" value="1"/>
</dbReference>
<dbReference type="NCBIfam" id="TIGR00778">
    <property type="entry name" value="ahpD_dom"/>
    <property type="match status" value="1"/>
</dbReference>
<evidence type="ECO:0000313" key="2">
    <source>
        <dbReference type="EMBL" id="MFD0902163.1"/>
    </source>
</evidence>
<evidence type="ECO:0000259" key="1">
    <source>
        <dbReference type="Pfam" id="PF02627"/>
    </source>
</evidence>
<accession>A0ABW3EP91</accession>
<dbReference type="InterPro" id="IPR004675">
    <property type="entry name" value="AhpD_core"/>
</dbReference>
<dbReference type="PANTHER" id="PTHR34846">
    <property type="entry name" value="4-CARBOXYMUCONOLACTONE DECARBOXYLASE FAMILY PROTEIN (AFU_ORTHOLOGUE AFUA_6G11590)"/>
    <property type="match status" value="1"/>
</dbReference>
<dbReference type="Pfam" id="PF02627">
    <property type="entry name" value="CMD"/>
    <property type="match status" value="1"/>
</dbReference>
<dbReference type="Gene3D" id="1.20.1290.10">
    <property type="entry name" value="AhpD-like"/>
    <property type="match status" value="1"/>
</dbReference>
<keyword evidence="3" id="KW-1185">Reference proteome</keyword>
<dbReference type="RefSeq" id="WP_378299678.1">
    <property type="nucleotide sequence ID" value="NZ_JBHTJA010000031.1"/>
</dbReference>
<organism evidence="2 3">
    <name type="scientific">Actinomadura sediminis</name>
    <dbReference type="NCBI Taxonomy" id="1038904"/>
    <lineage>
        <taxon>Bacteria</taxon>
        <taxon>Bacillati</taxon>
        <taxon>Actinomycetota</taxon>
        <taxon>Actinomycetes</taxon>
        <taxon>Streptosporangiales</taxon>
        <taxon>Thermomonosporaceae</taxon>
        <taxon>Actinomadura</taxon>
    </lineage>
</organism>
<dbReference type="InterPro" id="IPR003779">
    <property type="entry name" value="CMD-like"/>
</dbReference>
<dbReference type="Proteomes" id="UP001596972">
    <property type="component" value="Unassembled WGS sequence"/>
</dbReference>
<comment type="caution">
    <text evidence="2">The sequence shown here is derived from an EMBL/GenBank/DDBJ whole genome shotgun (WGS) entry which is preliminary data.</text>
</comment>
<dbReference type="InterPro" id="IPR029032">
    <property type="entry name" value="AhpD-like"/>
</dbReference>
<protein>
    <submittedName>
        <fullName evidence="2">Carboxymuconolactone decarboxylase family protein</fullName>
    </submittedName>
</protein>
<feature type="domain" description="Carboxymuconolactone decarboxylase-like" evidence="1">
    <location>
        <begin position="15"/>
        <end position="95"/>
    </location>
</feature>
<reference evidence="3" key="1">
    <citation type="journal article" date="2019" name="Int. J. Syst. Evol. Microbiol.">
        <title>The Global Catalogue of Microorganisms (GCM) 10K type strain sequencing project: providing services to taxonomists for standard genome sequencing and annotation.</title>
        <authorList>
            <consortium name="The Broad Institute Genomics Platform"/>
            <consortium name="The Broad Institute Genome Sequencing Center for Infectious Disease"/>
            <person name="Wu L."/>
            <person name="Ma J."/>
        </authorList>
    </citation>
    <scope>NUCLEOTIDE SEQUENCE [LARGE SCALE GENOMIC DNA]</scope>
    <source>
        <strain evidence="3">JCM 31202</strain>
    </source>
</reference>
<gene>
    <name evidence="2" type="ORF">ACFQ11_17320</name>
</gene>
<dbReference type="EMBL" id="JBHTJA010000031">
    <property type="protein sequence ID" value="MFD0902163.1"/>
    <property type="molecule type" value="Genomic_DNA"/>
</dbReference>
<evidence type="ECO:0000313" key="3">
    <source>
        <dbReference type="Proteomes" id="UP001596972"/>
    </source>
</evidence>
<proteinExistence type="predicted"/>